<name>A0A1H4YGR4_RHOJO</name>
<evidence type="ECO:0000313" key="1">
    <source>
        <dbReference type="EMBL" id="SED17057.1"/>
    </source>
</evidence>
<proteinExistence type="predicted"/>
<sequence length="390" mass="44686">MSARAPRRLNRWGGTTEVSSRATGFFRVERINGRWWFIDPAGKGFLSAGVNHAEDTDLKHHYNAHIWREKYGDRETWIREGVVHDLREWGFNTLGWTQQWVSGGGELITDWNKTFDLQHSQGFSAADHETAGMPFVQNLRVAQIEDWNGNPIHPDVFSSEWEDFVEYQARRVCFDQADNEKLLGYFMVDIPAWLPHASGSDFPSLQGLGPRERDERLYQVAHKYYETVTRHIKAHDPNHLILGDRYNGNKGIPQPVLDAARPFIDVLSIQYFTDERQNHDVMRNDLARWSAGIDKPVLIADIGNCAPTVLNPDRTAFPDHAARGDDYVQSLGRVLGEPWLVGWHWCGYIENDARGWGLKDHEDEPYGDLVNRVRAFNGTIYDAAVRMSDA</sequence>
<dbReference type="SUPFAM" id="SSF51445">
    <property type="entry name" value="(Trans)glycosidases"/>
    <property type="match status" value="1"/>
</dbReference>
<organism evidence="1 2">
    <name type="scientific">Rhodococcus jostii</name>
    <dbReference type="NCBI Taxonomy" id="132919"/>
    <lineage>
        <taxon>Bacteria</taxon>
        <taxon>Bacillati</taxon>
        <taxon>Actinomycetota</taxon>
        <taxon>Actinomycetes</taxon>
        <taxon>Mycobacteriales</taxon>
        <taxon>Nocardiaceae</taxon>
        <taxon>Rhodococcus</taxon>
    </lineage>
</organism>
<dbReference type="Gene3D" id="3.20.20.80">
    <property type="entry name" value="Glycosidases"/>
    <property type="match status" value="2"/>
</dbReference>
<dbReference type="EMBL" id="FNTL01000004">
    <property type="protein sequence ID" value="SED17057.1"/>
    <property type="molecule type" value="Genomic_DNA"/>
</dbReference>
<dbReference type="AlphaFoldDB" id="A0A1H4YGR4"/>
<evidence type="ECO:0008006" key="3">
    <source>
        <dbReference type="Google" id="ProtNLM"/>
    </source>
</evidence>
<dbReference type="InterPro" id="IPR017853">
    <property type="entry name" value="GH"/>
</dbReference>
<reference evidence="2" key="1">
    <citation type="submission" date="2016-10" db="EMBL/GenBank/DDBJ databases">
        <authorList>
            <person name="Varghese N."/>
        </authorList>
    </citation>
    <scope>NUCLEOTIDE SEQUENCE [LARGE SCALE GENOMIC DNA]</scope>
    <source>
        <strain evidence="2">DSM 44719</strain>
    </source>
</reference>
<dbReference type="Proteomes" id="UP000183407">
    <property type="component" value="Unassembled WGS sequence"/>
</dbReference>
<accession>A0A1H4YGR4</accession>
<gene>
    <name evidence="1" type="ORF">SAMN04490220_3703</name>
</gene>
<dbReference type="RefSeq" id="WP_205415360.1">
    <property type="nucleotide sequence ID" value="NZ_FNTL01000004.1"/>
</dbReference>
<protein>
    <recommendedName>
        <fullName evidence="3">Agarase</fullName>
    </recommendedName>
</protein>
<evidence type="ECO:0000313" key="2">
    <source>
        <dbReference type="Proteomes" id="UP000183407"/>
    </source>
</evidence>